<feature type="transmembrane region" description="Helical" evidence="1">
    <location>
        <begin position="12"/>
        <end position="31"/>
    </location>
</feature>
<keyword evidence="1" id="KW-0812">Transmembrane</keyword>
<feature type="transmembrane region" description="Helical" evidence="1">
    <location>
        <begin position="43"/>
        <end position="67"/>
    </location>
</feature>
<comment type="caution">
    <text evidence="2">The sequence shown here is derived from an EMBL/GenBank/DDBJ whole genome shotgun (WGS) entry which is preliminary data.</text>
</comment>
<evidence type="ECO:0000256" key="1">
    <source>
        <dbReference type="SAM" id="Phobius"/>
    </source>
</evidence>
<protein>
    <submittedName>
        <fullName evidence="2">Uncharacterized protein</fullName>
    </submittedName>
</protein>
<gene>
    <name evidence="2" type="ORF">GUK36_22485</name>
</gene>
<dbReference type="EMBL" id="WXXP01000010">
    <property type="protein sequence ID" value="NEK52197.1"/>
    <property type="molecule type" value="Genomic_DNA"/>
</dbReference>
<sequence length="206" mass="22410">MGEYVARPNYGSGSLMGILVTSAVAGVGLSFGRDVYRNVTKNLVAILVLGAALFGTAYGFFSMVRGYDRSPLETFFKTFLLNTVIIVVSLAVFTLAAGYLSNGKPSIIPVFVLLAQVAVGILLGSFQRPKRMKAIAVDRDNQVFLESNGFRDVGGREKTMLDANDNELVLDDFRRDAIVFKVKGRRGVRAKILVDGDGRMTQYVPA</sequence>
<name>A0A6P0DIR9_RHILE</name>
<keyword evidence="1" id="KW-1133">Transmembrane helix</keyword>
<organism evidence="2 3">
    <name type="scientific">Rhizobium leguminosarum</name>
    <dbReference type="NCBI Taxonomy" id="384"/>
    <lineage>
        <taxon>Bacteria</taxon>
        <taxon>Pseudomonadati</taxon>
        <taxon>Pseudomonadota</taxon>
        <taxon>Alphaproteobacteria</taxon>
        <taxon>Hyphomicrobiales</taxon>
        <taxon>Rhizobiaceae</taxon>
        <taxon>Rhizobium/Agrobacterium group</taxon>
        <taxon>Rhizobium</taxon>
    </lineage>
</organism>
<dbReference type="Proteomes" id="UP000471409">
    <property type="component" value="Unassembled WGS sequence"/>
</dbReference>
<dbReference type="RefSeq" id="WP_204347695.1">
    <property type="nucleotide sequence ID" value="NZ_WXXP01000010.1"/>
</dbReference>
<dbReference type="AlphaFoldDB" id="A0A6P0DIR9"/>
<feature type="transmembrane region" description="Helical" evidence="1">
    <location>
        <begin position="79"/>
        <end position="100"/>
    </location>
</feature>
<proteinExistence type="predicted"/>
<accession>A0A6P0DIR9</accession>
<keyword evidence="1" id="KW-0472">Membrane</keyword>
<feature type="transmembrane region" description="Helical" evidence="1">
    <location>
        <begin position="106"/>
        <end position="126"/>
    </location>
</feature>
<evidence type="ECO:0000313" key="2">
    <source>
        <dbReference type="EMBL" id="NEK52197.1"/>
    </source>
</evidence>
<reference evidence="2 3" key="1">
    <citation type="submission" date="2020-01" db="EMBL/GenBank/DDBJ databases">
        <title>Rhizobium genotypes associated with high levels of biological nitrogen fixation by grain legumes in a temperate-maritime cropping system.</title>
        <authorList>
            <person name="Maluk M."/>
            <person name="Francesc Ferrando Molina F."/>
            <person name="Lopez Del Egido L."/>
            <person name="Lafos M."/>
            <person name="Langarica-Fuentes A."/>
            <person name="Gebre Yohannes G."/>
            <person name="Young M.W."/>
            <person name="Martin P."/>
            <person name="Gantlett R."/>
            <person name="Kenicer G."/>
            <person name="Hawes C."/>
            <person name="Begg G.S."/>
            <person name="Quilliam R.S."/>
            <person name="Squire G.R."/>
            <person name="Poole P.S."/>
            <person name="Young P.W."/>
            <person name="Iannetta P.M."/>
            <person name="James E.K."/>
        </authorList>
    </citation>
    <scope>NUCLEOTIDE SEQUENCE [LARGE SCALE GENOMIC DNA]</scope>
    <source>
        <strain evidence="2 3">JHI944</strain>
    </source>
</reference>
<evidence type="ECO:0000313" key="3">
    <source>
        <dbReference type="Proteomes" id="UP000471409"/>
    </source>
</evidence>